<dbReference type="CDD" id="cd00291">
    <property type="entry name" value="SirA_YedF_YeeD"/>
    <property type="match status" value="1"/>
</dbReference>
<dbReference type="PANTHER" id="PTHR33279:SF6">
    <property type="entry name" value="SULFUR CARRIER PROTEIN YEDF-RELATED"/>
    <property type="match status" value="1"/>
</dbReference>
<evidence type="ECO:0000313" key="4">
    <source>
        <dbReference type="Proteomes" id="UP000308891"/>
    </source>
</evidence>
<name>A0A4T0V4D0_9NEIS</name>
<keyword evidence="4" id="KW-1185">Reference proteome</keyword>
<dbReference type="OrthoDB" id="9797551at2"/>
<dbReference type="RefSeq" id="WP_136551432.1">
    <property type="nucleotide sequence ID" value="NZ_STGJ01000002.1"/>
</dbReference>
<dbReference type="EMBL" id="STGJ01000002">
    <property type="protein sequence ID" value="TIC86086.1"/>
    <property type="molecule type" value="Genomic_DNA"/>
</dbReference>
<comment type="caution">
    <text evidence="3">The sequence shown here is derived from an EMBL/GenBank/DDBJ whole genome shotgun (WGS) entry which is preliminary data.</text>
</comment>
<dbReference type="PROSITE" id="PS01148">
    <property type="entry name" value="UPF0033"/>
    <property type="match status" value="1"/>
</dbReference>
<evidence type="ECO:0000313" key="3">
    <source>
        <dbReference type="EMBL" id="TIC86086.1"/>
    </source>
</evidence>
<dbReference type="GO" id="GO:0016740">
    <property type="term" value="F:transferase activity"/>
    <property type="evidence" value="ECO:0007669"/>
    <property type="project" value="UniProtKB-KW"/>
</dbReference>
<proteinExistence type="inferred from homology"/>
<dbReference type="InterPro" id="IPR036868">
    <property type="entry name" value="TusA-like_sf"/>
</dbReference>
<organism evidence="3 4">
    <name type="scientific">Crenobacter intestini</name>
    <dbReference type="NCBI Taxonomy" id="2563443"/>
    <lineage>
        <taxon>Bacteria</taxon>
        <taxon>Pseudomonadati</taxon>
        <taxon>Pseudomonadota</taxon>
        <taxon>Betaproteobacteria</taxon>
        <taxon>Neisseriales</taxon>
        <taxon>Neisseriaceae</taxon>
        <taxon>Crenobacter</taxon>
    </lineage>
</organism>
<dbReference type="Proteomes" id="UP000308891">
    <property type="component" value="Unassembled WGS sequence"/>
</dbReference>
<reference evidence="3 4" key="1">
    <citation type="submission" date="2019-04" db="EMBL/GenBank/DDBJ databases">
        <title>Crenobacter sp. nov.</title>
        <authorList>
            <person name="Shi S."/>
        </authorList>
    </citation>
    <scope>NUCLEOTIDE SEQUENCE [LARGE SCALE GENOMIC DNA]</scope>
    <source>
        <strain evidence="3 4">GY 70310</strain>
    </source>
</reference>
<keyword evidence="3" id="KW-0808">Transferase</keyword>
<dbReference type="PANTHER" id="PTHR33279">
    <property type="entry name" value="SULFUR CARRIER PROTEIN YEDF-RELATED"/>
    <property type="match status" value="1"/>
</dbReference>
<dbReference type="SUPFAM" id="SSF64307">
    <property type="entry name" value="SirA-like"/>
    <property type="match status" value="1"/>
</dbReference>
<accession>A0A4T0V4D0</accession>
<sequence length="76" mass="8261">MQIAKTLDLSGLNCPLPILRAKKGLADMASGTLLEVIATDPGAPRDFEAFCRQTGNALEVSETTPEGKFRMVLRRK</sequence>
<dbReference type="Pfam" id="PF01206">
    <property type="entry name" value="TusA"/>
    <property type="match status" value="1"/>
</dbReference>
<evidence type="ECO:0000256" key="1">
    <source>
        <dbReference type="ARBA" id="ARBA00008984"/>
    </source>
</evidence>
<dbReference type="AlphaFoldDB" id="A0A4T0V4D0"/>
<gene>
    <name evidence="3" type="ORF">E5K04_02995</name>
</gene>
<dbReference type="Gene3D" id="3.30.110.40">
    <property type="entry name" value="TusA-like domain"/>
    <property type="match status" value="1"/>
</dbReference>
<evidence type="ECO:0000259" key="2">
    <source>
        <dbReference type="PROSITE" id="PS01148"/>
    </source>
</evidence>
<protein>
    <submittedName>
        <fullName evidence="3">Sulfurtransferase TusA family protein</fullName>
    </submittedName>
</protein>
<comment type="similarity">
    <text evidence="1">Belongs to the sulfur carrier protein TusA family.</text>
</comment>
<feature type="domain" description="UPF0033" evidence="2">
    <location>
        <begin position="7"/>
        <end position="31"/>
    </location>
</feature>
<dbReference type="InterPro" id="IPR001455">
    <property type="entry name" value="TusA-like"/>
</dbReference>